<dbReference type="InterPro" id="IPR025497">
    <property type="entry name" value="PatA-like_N"/>
</dbReference>
<feature type="modified residue" description="4-aspartylphosphate" evidence="2">
    <location>
        <position position="312"/>
    </location>
</feature>
<dbReference type="AlphaFoldDB" id="A0A6J4I4K5"/>
<keyword evidence="1 2" id="KW-0597">Phosphoprotein</keyword>
<feature type="compositionally biased region" description="Low complexity" evidence="3">
    <location>
        <begin position="380"/>
        <end position="398"/>
    </location>
</feature>
<dbReference type="PANTHER" id="PTHR44591">
    <property type="entry name" value="STRESS RESPONSE REGULATOR PROTEIN 1"/>
    <property type="match status" value="1"/>
</dbReference>
<organism evidence="5">
    <name type="scientific">uncultured Chthoniobacterales bacterium</name>
    <dbReference type="NCBI Taxonomy" id="1836801"/>
    <lineage>
        <taxon>Bacteria</taxon>
        <taxon>Pseudomonadati</taxon>
        <taxon>Verrucomicrobiota</taxon>
        <taxon>Spartobacteria</taxon>
        <taxon>Chthoniobacterales</taxon>
        <taxon>environmental samples</taxon>
    </lineage>
</organism>
<name>A0A6J4I4K5_9BACT</name>
<dbReference type="PANTHER" id="PTHR44591:SF3">
    <property type="entry name" value="RESPONSE REGULATORY DOMAIN-CONTAINING PROTEIN"/>
    <property type="match status" value="1"/>
</dbReference>
<proteinExistence type="predicted"/>
<evidence type="ECO:0000256" key="3">
    <source>
        <dbReference type="SAM" id="MobiDB-lite"/>
    </source>
</evidence>
<dbReference type="Pfam" id="PF14332">
    <property type="entry name" value="DUF4388"/>
    <property type="match status" value="1"/>
</dbReference>
<dbReference type="SUPFAM" id="SSF52172">
    <property type="entry name" value="CheY-like"/>
    <property type="match status" value="2"/>
</dbReference>
<protein>
    <recommendedName>
        <fullName evidence="4">Response regulatory domain-containing protein</fullName>
    </recommendedName>
</protein>
<sequence length="777" mass="84189">MNATTSTHSTNAAEQAGRVLVLAPDGNLAGAIRAALFEAAPRAHVDIAHSLEEAQHVVVNQRPDLFVLDVDATYDLGQEFLYDLRTSHPNARAIVLTAVHLDSQRERAAGLGAIHFLEKPFPHGDFVTLVEALLHPGGGDEGTKFQGKLSDLHIADIVQLKCMSGATSVLEFTGPRGEKARVWFENGQVRHATAPGREGVPAFNEIVNWKGGMISEVSGAGDSPRTIDLDWQILLMEAVRKIDEASAAGSDTSAANASRAKRKVLVIDDSVMLLSFVKEILSESNYDAAAAATAEEGLRTAASERPDLILLDYILPDMKGDDVLSRLLQDAATARTPVVYMSGFGADLQSDPNQHPNVVGSLNKPFTSELLLKTVETYMPTQSAEPEPQTTPEEQPVESGWAPADNPDAAILPPAATSEPVGESFTAAAPAEQPAETATLEASAGGGEQPWWSAAPPPPATWTEAAPETDAAPAFDAPATSFDSDALPASSDAENFASAPTDQFVSSTPAAFGDIAVPTGAAFFSGDTSFFSLNWALHTINKQKLTGTLRCFWNREPVDLLARDGQLLLATSRDPDLYCPESPITLVNVDAERTTAAREQQRQSGQPLFISLAQEELILREPAMQLVQHYGQKLFAQLWTVPRVRFVFEQADQLPAYATDAPAEEDIDHWALGTLRFIQFQELGNQADYDHSSIPAYTRDGFQRVQNLRLTVAEAQFASQFNGARSIAQIAKNLRLDLKFARLTLFRFIALEIVELWPQMVAAKQEKRGIFGRMFGE</sequence>
<dbReference type="Pfam" id="PF00072">
    <property type="entry name" value="Response_reg"/>
    <property type="match status" value="2"/>
</dbReference>
<dbReference type="GO" id="GO:0000160">
    <property type="term" value="P:phosphorelay signal transduction system"/>
    <property type="evidence" value="ECO:0007669"/>
    <property type="project" value="InterPro"/>
</dbReference>
<feature type="compositionally biased region" description="Low complexity" evidence="3">
    <location>
        <begin position="426"/>
        <end position="442"/>
    </location>
</feature>
<dbReference type="Gene3D" id="3.40.50.2300">
    <property type="match status" value="2"/>
</dbReference>
<accession>A0A6J4I4K5</accession>
<feature type="domain" description="Response regulatory" evidence="4">
    <location>
        <begin position="18"/>
        <end position="134"/>
    </location>
</feature>
<dbReference type="InterPro" id="IPR050595">
    <property type="entry name" value="Bact_response_regulator"/>
</dbReference>
<evidence type="ECO:0000256" key="2">
    <source>
        <dbReference type="PROSITE-ProRule" id="PRU00169"/>
    </source>
</evidence>
<evidence type="ECO:0000259" key="4">
    <source>
        <dbReference type="PROSITE" id="PS50110"/>
    </source>
</evidence>
<feature type="region of interest" description="Disordered" evidence="3">
    <location>
        <begin position="380"/>
        <end position="494"/>
    </location>
</feature>
<dbReference type="SMART" id="SM00448">
    <property type="entry name" value="REC"/>
    <property type="match status" value="2"/>
</dbReference>
<dbReference type="PROSITE" id="PS50110">
    <property type="entry name" value="RESPONSE_REGULATORY"/>
    <property type="match status" value="2"/>
</dbReference>
<evidence type="ECO:0000313" key="5">
    <source>
        <dbReference type="EMBL" id="CAA9242129.1"/>
    </source>
</evidence>
<feature type="modified residue" description="4-aspartylphosphate" evidence="2">
    <location>
        <position position="69"/>
    </location>
</feature>
<evidence type="ECO:0000256" key="1">
    <source>
        <dbReference type="ARBA" id="ARBA00022553"/>
    </source>
</evidence>
<gene>
    <name evidence="5" type="ORF">AVDCRST_MAG42-1757</name>
</gene>
<feature type="compositionally biased region" description="Low complexity" evidence="3">
    <location>
        <begin position="461"/>
        <end position="482"/>
    </location>
</feature>
<feature type="domain" description="Response regulatory" evidence="4">
    <location>
        <begin position="263"/>
        <end position="379"/>
    </location>
</feature>
<reference evidence="5" key="1">
    <citation type="submission" date="2020-02" db="EMBL/GenBank/DDBJ databases">
        <authorList>
            <person name="Meier V. D."/>
        </authorList>
    </citation>
    <scope>NUCLEOTIDE SEQUENCE</scope>
    <source>
        <strain evidence="5">AVDCRST_MAG42</strain>
    </source>
</reference>
<dbReference type="InterPro" id="IPR001789">
    <property type="entry name" value="Sig_transdc_resp-reg_receiver"/>
</dbReference>
<dbReference type="EMBL" id="CADCTA010000067">
    <property type="protein sequence ID" value="CAA9242129.1"/>
    <property type="molecule type" value="Genomic_DNA"/>
</dbReference>
<dbReference type="InterPro" id="IPR011006">
    <property type="entry name" value="CheY-like_superfamily"/>
</dbReference>
<dbReference type="CDD" id="cd00156">
    <property type="entry name" value="REC"/>
    <property type="match status" value="2"/>
</dbReference>